<dbReference type="AlphaFoldDB" id="A0AAV6GBF3"/>
<name>A0AAV6GBF3_9TELE</name>
<sequence length="161" mass="18197">MYRSKKESDFRALLDPLDEQVMAIAEHRKRIALEGLPLYLREDPTSLFKKCLDTDAEEDYTKGVKIGILTVIEDDAAAVESLPTVINTAIILEETVVLQDIKDVPSAFAYLMGLVYAINMQYPKNLKYTFEVIQKVFLNLGATSCSARTLSFRNKMQGNLR</sequence>
<reference evidence="1" key="1">
    <citation type="submission" date="2020-10" db="EMBL/GenBank/DDBJ databases">
        <title>Chromosome-scale genome assembly of the Allis shad, Alosa alosa.</title>
        <authorList>
            <person name="Margot Z."/>
            <person name="Christophe K."/>
            <person name="Cabau C."/>
            <person name="Louis A."/>
            <person name="Berthelot C."/>
            <person name="Parey E."/>
            <person name="Roest Crollius H."/>
            <person name="Montfort J."/>
            <person name="Robinson-Rechavi M."/>
            <person name="Bucao C."/>
            <person name="Bouchez O."/>
            <person name="Gislard M."/>
            <person name="Lluch J."/>
            <person name="Milhes M."/>
            <person name="Lampietro C."/>
            <person name="Lopez Roques C."/>
            <person name="Donnadieu C."/>
            <person name="Braasch I."/>
            <person name="Desvignes T."/>
            <person name="Postlethwait J."/>
            <person name="Bobe J."/>
            <person name="Guiguen Y."/>
        </authorList>
    </citation>
    <scope>NUCLEOTIDE SEQUENCE</scope>
    <source>
        <strain evidence="1">M-15738</strain>
        <tissue evidence="1">Blood</tissue>
    </source>
</reference>
<organism evidence="1 2">
    <name type="scientific">Alosa alosa</name>
    <name type="common">allis shad</name>
    <dbReference type="NCBI Taxonomy" id="278164"/>
    <lineage>
        <taxon>Eukaryota</taxon>
        <taxon>Metazoa</taxon>
        <taxon>Chordata</taxon>
        <taxon>Craniata</taxon>
        <taxon>Vertebrata</taxon>
        <taxon>Euteleostomi</taxon>
        <taxon>Actinopterygii</taxon>
        <taxon>Neopterygii</taxon>
        <taxon>Teleostei</taxon>
        <taxon>Clupei</taxon>
        <taxon>Clupeiformes</taxon>
        <taxon>Clupeoidei</taxon>
        <taxon>Clupeidae</taxon>
        <taxon>Alosa</taxon>
    </lineage>
</organism>
<dbReference type="PANTHER" id="PTHR31025">
    <property type="entry name" value="SI:CH211-196P9.1-RELATED"/>
    <property type="match status" value="1"/>
</dbReference>
<evidence type="ECO:0000313" key="2">
    <source>
        <dbReference type="Proteomes" id="UP000823561"/>
    </source>
</evidence>
<comment type="caution">
    <text evidence="1">The sequence shown here is derived from an EMBL/GenBank/DDBJ whole genome shotgun (WGS) entry which is preliminary data.</text>
</comment>
<dbReference type="EMBL" id="JADWDJ010000013">
    <property type="protein sequence ID" value="KAG5271201.1"/>
    <property type="molecule type" value="Genomic_DNA"/>
</dbReference>
<accession>A0AAV6GBF3</accession>
<protein>
    <submittedName>
        <fullName evidence="1">Uncharacterized protein</fullName>
    </submittedName>
</protein>
<proteinExistence type="predicted"/>
<keyword evidence="2" id="KW-1185">Reference proteome</keyword>
<evidence type="ECO:0000313" key="1">
    <source>
        <dbReference type="EMBL" id="KAG5271201.1"/>
    </source>
</evidence>
<gene>
    <name evidence="1" type="ORF">AALO_G00177030</name>
</gene>
<dbReference type="Proteomes" id="UP000823561">
    <property type="component" value="Chromosome 13"/>
</dbReference>
<dbReference type="PANTHER" id="PTHR31025:SF27">
    <property type="entry name" value="SI:CH211-193K19.2-RELATED"/>
    <property type="match status" value="1"/>
</dbReference>